<dbReference type="Pfam" id="PF00672">
    <property type="entry name" value="HAMP"/>
    <property type="match status" value="1"/>
</dbReference>
<dbReference type="AlphaFoldDB" id="A0A1C3RKI9"/>
<dbReference type="EMBL" id="FLYE01000046">
    <property type="protein sequence ID" value="SCA57763.1"/>
    <property type="molecule type" value="Genomic_DNA"/>
</dbReference>
<dbReference type="CDD" id="cd06225">
    <property type="entry name" value="HAMP"/>
    <property type="match status" value="1"/>
</dbReference>
<dbReference type="OrthoDB" id="3289104at2"/>
<evidence type="ECO:0000256" key="2">
    <source>
        <dbReference type="ARBA" id="ARBA00022519"/>
    </source>
</evidence>
<dbReference type="InterPro" id="IPR000727">
    <property type="entry name" value="T_SNARE_dom"/>
</dbReference>
<evidence type="ECO:0000259" key="8">
    <source>
        <dbReference type="PROSITE" id="PS50111"/>
    </source>
</evidence>
<dbReference type="SMART" id="SM00283">
    <property type="entry name" value="MA"/>
    <property type="match status" value="1"/>
</dbReference>
<name>A0A1C3RKI9_9PROT</name>
<dbReference type="RefSeq" id="WP_083223127.1">
    <property type="nucleotide sequence ID" value="NZ_FLYE01000046.1"/>
</dbReference>
<proteinExistence type="inferred from homology"/>
<dbReference type="PROSITE" id="PS50885">
    <property type="entry name" value="HAMP"/>
    <property type="match status" value="1"/>
</dbReference>
<dbReference type="PROSITE" id="PS50111">
    <property type="entry name" value="CHEMOTAXIS_TRANSDUC_2"/>
    <property type="match status" value="1"/>
</dbReference>
<evidence type="ECO:0000313" key="11">
    <source>
        <dbReference type="EMBL" id="SCA57763.1"/>
    </source>
</evidence>
<dbReference type="STRING" id="1867952.MTBPR1_70035"/>
<dbReference type="SUPFAM" id="SSF58104">
    <property type="entry name" value="Methyl-accepting chemotaxis protein (MCP) signaling domain"/>
    <property type="match status" value="1"/>
</dbReference>
<dbReference type="InterPro" id="IPR003660">
    <property type="entry name" value="HAMP_dom"/>
</dbReference>
<dbReference type="Proteomes" id="UP000231658">
    <property type="component" value="Unassembled WGS sequence"/>
</dbReference>
<comment type="similarity">
    <text evidence="4">Belongs to the methyl-accepting chemotaxis (MCP) protein family.</text>
</comment>
<keyword evidence="7" id="KW-1133">Transmembrane helix</keyword>
<keyword evidence="2" id="KW-0997">Cell inner membrane</keyword>
<dbReference type="Gene3D" id="3.30.450.20">
    <property type="entry name" value="PAS domain"/>
    <property type="match status" value="2"/>
</dbReference>
<gene>
    <name evidence="11" type="ORF">MTBPR1_70035</name>
</gene>
<evidence type="ECO:0000256" key="7">
    <source>
        <dbReference type="SAM" id="Phobius"/>
    </source>
</evidence>
<keyword evidence="7" id="KW-0812">Transmembrane</keyword>
<feature type="domain" description="T-SNARE coiled-coil homology" evidence="9">
    <location>
        <begin position="604"/>
        <end position="666"/>
    </location>
</feature>
<dbReference type="Gene3D" id="1.10.287.950">
    <property type="entry name" value="Methyl-accepting chemotaxis protein"/>
    <property type="match status" value="1"/>
</dbReference>
<evidence type="ECO:0000256" key="5">
    <source>
        <dbReference type="PROSITE-ProRule" id="PRU00284"/>
    </source>
</evidence>
<evidence type="ECO:0000313" key="12">
    <source>
        <dbReference type="Proteomes" id="UP000231658"/>
    </source>
</evidence>
<keyword evidence="6" id="KW-0175">Coiled coil</keyword>
<feature type="coiled-coil region" evidence="6">
    <location>
        <begin position="409"/>
        <end position="440"/>
    </location>
</feature>
<dbReference type="GO" id="GO:0005886">
    <property type="term" value="C:plasma membrane"/>
    <property type="evidence" value="ECO:0007669"/>
    <property type="project" value="UniProtKB-SubCell"/>
</dbReference>
<feature type="domain" description="Methyl-accepting transducer" evidence="8">
    <location>
        <begin position="445"/>
        <end position="674"/>
    </location>
</feature>
<evidence type="ECO:0000259" key="10">
    <source>
        <dbReference type="PROSITE" id="PS50885"/>
    </source>
</evidence>
<dbReference type="Pfam" id="PF00015">
    <property type="entry name" value="MCPsignal"/>
    <property type="match status" value="1"/>
</dbReference>
<organism evidence="11 12">
    <name type="scientific">Candidatus Terasakiella magnetica</name>
    <dbReference type="NCBI Taxonomy" id="1867952"/>
    <lineage>
        <taxon>Bacteria</taxon>
        <taxon>Pseudomonadati</taxon>
        <taxon>Pseudomonadota</taxon>
        <taxon>Alphaproteobacteria</taxon>
        <taxon>Rhodospirillales</taxon>
        <taxon>Terasakiellaceae</taxon>
        <taxon>Terasakiella</taxon>
    </lineage>
</organism>
<accession>A0A1C3RKI9</accession>
<dbReference type="PANTHER" id="PTHR32089:SF112">
    <property type="entry name" value="LYSOZYME-LIKE PROTEIN-RELATED"/>
    <property type="match status" value="1"/>
</dbReference>
<dbReference type="GO" id="GO:0007165">
    <property type="term" value="P:signal transduction"/>
    <property type="evidence" value="ECO:0007669"/>
    <property type="project" value="UniProtKB-KW"/>
</dbReference>
<feature type="domain" description="HAMP" evidence="10">
    <location>
        <begin position="358"/>
        <end position="411"/>
    </location>
</feature>
<evidence type="ECO:0000256" key="4">
    <source>
        <dbReference type="ARBA" id="ARBA00029447"/>
    </source>
</evidence>
<reference evidence="11 12" key="1">
    <citation type="submission" date="2016-07" db="EMBL/GenBank/DDBJ databases">
        <authorList>
            <person name="Lefevre C.T."/>
        </authorList>
    </citation>
    <scope>NUCLEOTIDE SEQUENCE [LARGE SCALE GENOMIC DNA]</scope>
    <source>
        <strain evidence="11">PR1</strain>
    </source>
</reference>
<dbReference type="InterPro" id="IPR004089">
    <property type="entry name" value="MCPsignal_dom"/>
</dbReference>
<dbReference type="Gene3D" id="1.10.8.500">
    <property type="entry name" value="HAMP domain in histidine kinase"/>
    <property type="match status" value="1"/>
</dbReference>
<feature type="transmembrane region" description="Helical" evidence="7">
    <location>
        <begin position="12"/>
        <end position="31"/>
    </location>
</feature>
<dbReference type="SMART" id="SM00304">
    <property type="entry name" value="HAMP"/>
    <property type="match status" value="1"/>
</dbReference>
<keyword evidence="12" id="KW-1185">Reference proteome</keyword>
<evidence type="ECO:0000256" key="6">
    <source>
        <dbReference type="SAM" id="Coils"/>
    </source>
</evidence>
<keyword evidence="3 5" id="KW-0807">Transducer</keyword>
<evidence type="ECO:0000256" key="1">
    <source>
        <dbReference type="ARBA" id="ARBA00004429"/>
    </source>
</evidence>
<feature type="transmembrane region" description="Helical" evidence="7">
    <location>
        <begin position="337"/>
        <end position="362"/>
    </location>
</feature>
<dbReference type="PANTHER" id="PTHR32089">
    <property type="entry name" value="METHYL-ACCEPTING CHEMOTAXIS PROTEIN MCPB"/>
    <property type="match status" value="1"/>
</dbReference>
<protein>
    <recommendedName>
        <fullName evidence="13">Methyl-accepting chemotaxis protein</fullName>
    </recommendedName>
</protein>
<evidence type="ECO:0008006" key="13">
    <source>
        <dbReference type="Google" id="ProtNLM"/>
    </source>
</evidence>
<dbReference type="PROSITE" id="PS50192">
    <property type="entry name" value="T_SNARE"/>
    <property type="match status" value="1"/>
</dbReference>
<keyword evidence="2" id="KW-1003">Cell membrane</keyword>
<evidence type="ECO:0000256" key="3">
    <source>
        <dbReference type="ARBA" id="ARBA00023224"/>
    </source>
</evidence>
<keyword evidence="7" id="KW-0472">Membrane</keyword>
<comment type="subcellular location">
    <subcellularLocation>
        <location evidence="1">Cell inner membrane</location>
        <topology evidence="1">Multi-pass membrane protein</topology>
    </subcellularLocation>
</comment>
<sequence>MEMLTKIRGKLVLLLSAFGLIPSIIILMVYVSNEQSFKDAFGQRVESAAISLNNTIDRNLFERYGDVQAFGLNVAAHDPTNWKTPSEYNPLINAMNSYTTGYGIYKLMLLVDKKGDLLAVNTLDAQGKEIETFSLYDTNFSNEPWFKDVMAGNFLEGRNGLTGTAVYQPTQQKIISDIYGDDGYTIPFATRVKDSQGSLVGVWVNFADFGLVEDIFASAYEDFKKQKMANTELTLLDPTGNIIVDYDPAAQGWATYKRNFKVIGNLNLAKVGVAAAKEAVSGKSGNMVSTHARKKIDQVAGFEKSKGAYDYPGMGWSVLIRVPVEEAYATVNTVQNIMVLTIGASALIIIAAGWFMGGAASAPLRRMARSMNALAQGNLEAEIPAQARTDEIGDMAQAVQVFKDSAIKTREMEAEQEKAKERAETEKKAMLNQMAEDFEQSVGEIANSVGEAAQMISEASMGMVNVVKEAKTQTSNVATASEQAAGSVQSVASAATELSSSISEISSQVAHSSGIADNAAHQAETTQGMVKALVEEANKIGEVVSLISDIAEQTNLLALNATIEAARAGEAGKGFAVVASEVKNLANQTGRATEEISTQIANVQNSTDQAAQAIQQIGETIKDINEVSTAVAAGVEEQGNATNEIANSAEQAAVGTNEVSENITGVNSSVEHTETSANQLLETSQTLSMQSDELKTALTDFVSKIRSN</sequence>
<evidence type="ECO:0000259" key="9">
    <source>
        <dbReference type="PROSITE" id="PS50192"/>
    </source>
</evidence>